<dbReference type="Proteomes" id="UP000230605">
    <property type="component" value="Chromosome 4"/>
</dbReference>
<keyword evidence="5" id="KW-1185">Reference proteome</keyword>
<reference evidence="2 4" key="1">
    <citation type="submission" date="2015-10" db="EMBL/GenBank/DDBJ databases">
        <title>The cercosporin biosynthetic gene cluster was horizontally transferred to several fungal lineages and shown to be expanded in Cercospora beticola based on microsynteny with recipient genomes.</title>
        <authorList>
            <person name="De Jonge R."/>
            <person name="Ebert M.K."/>
            <person name="Suttle J.C."/>
            <person name="Jurick Ii W.M."/>
            <person name="Secor G.A."/>
            <person name="Thomma B.P."/>
            <person name="Van De Peer Y."/>
            <person name="Bolton M.D."/>
        </authorList>
    </citation>
    <scope>NUCLEOTIDE SEQUENCE [LARGE SCALE GENOMIC DNA]</scope>
    <source>
        <strain evidence="2 4">09-40</strain>
    </source>
</reference>
<protein>
    <submittedName>
        <fullName evidence="2">Uncharacterized protein</fullName>
    </submittedName>
</protein>
<evidence type="ECO:0000313" key="3">
    <source>
        <dbReference type="EMBL" id="WPB02582.1"/>
    </source>
</evidence>
<evidence type="ECO:0000256" key="1">
    <source>
        <dbReference type="SAM" id="MobiDB-lite"/>
    </source>
</evidence>
<name>A0A2G5HK75_CERBT</name>
<gene>
    <name evidence="2" type="ORF">CB0940_05263</name>
    <name evidence="3" type="ORF">RHO25_007218</name>
</gene>
<dbReference type="EMBL" id="CP134187">
    <property type="protein sequence ID" value="WPB02582.1"/>
    <property type="molecule type" value="Genomic_DNA"/>
</dbReference>
<dbReference type="OrthoDB" id="10367774at2759"/>
<organism evidence="2 4">
    <name type="scientific">Cercospora beticola</name>
    <name type="common">Sugarbeet leaf spot fungus</name>
    <dbReference type="NCBI Taxonomy" id="122368"/>
    <lineage>
        <taxon>Eukaryota</taxon>
        <taxon>Fungi</taxon>
        <taxon>Dikarya</taxon>
        <taxon>Ascomycota</taxon>
        <taxon>Pezizomycotina</taxon>
        <taxon>Dothideomycetes</taxon>
        <taxon>Dothideomycetidae</taxon>
        <taxon>Mycosphaerellales</taxon>
        <taxon>Mycosphaerellaceae</taxon>
        <taxon>Cercospora</taxon>
    </lineage>
</organism>
<dbReference type="AlphaFoldDB" id="A0A2G5HK75"/>
<reference evidence="3 5" key="2">
    <citation type="submission" date="2023-09" db="EMBL/GenBank/DDBJ databases">
        <title>Complete-Gapless Cercospora beticola genome.</title>
        <authorList>
            <person name="Wyatt N.A."/>
            <person name="Spanner R.E."/>
            <person name="Bolton M.D."/>
        </authorList>
    </citation>
    <scope>NUCLEOTIDE SEQUENCE [LARGE SCALE GENOMIC DNA]</scope>
    <source>
        <strain evidence="3">Cb09-40</strain>
    </source>
</reference>
<evidence type="ECO:0000313" key="2">
    <source>
        <dbReference type="EMBL" id="PIA92613.1"/>
    </source>
</evidence>
<dbReference type="EMBL" id="LKMD01000105">
    <property type="protein sequence ID" value="PIA92613.1"/>
    <property type="molecule type" value="Genomic_DNA"/>
</dbReference>
<feature type="region of interest" description="Disordered" evidence="1">
    <location>
        <begin position="205"/>
        <end position="250"/>
    </location>
</feature>
<proteinExistence type="predicted"/>
<accession>A0A2G5HK75</accession>
<dbReference type="Proteomes" id="UP001302367">
    <property type="component" value="Chromosome 4"/>
</dbReference>
<sequence>MSGVSRVPATTVFGWGPALVSFDSNVGYGENGNINISLKVMILEGTKGLVILSVRDLSTKPPGYRKLAIPLEKCFSIEPDHGLLFNDRDEPAAGVLSHYVETLGFELPEPHYTGPNSHMKRGKRVWYGHREKQYRYLDLRIMGIPEGLKWKGTPLEKMSHEAQAIIADYEKHLDLDFLVLNEANSDMPRIDEFIRICERVQEESDRRVAIEAQGTKKTSISDQEDTQDQNGIRANEGEDDISAGEQGRERSGKFKKNLATMLVDMASMVKELLTSDILVTEEMSGASLKAVRALQELAGVTKEARGGS</sequence>
<evidence type="ECO:0000313" key="5">
    <source>
        <dbReference type="Proteomes" id="UP001302367"/>
    </source>
</evidence>
<evidence type="ECO:0000313" key="4">
    <source>
        <dbReference type="Proteomes" id="UP000230605"/>
    </source>
</evidence>